<dbReference type="InterPro" id="IPR013424">
    <property type="entry name" value="Ice-binding_C"/>
</dbReference>
<dbReference type="Proteomes" id="UP000566324">
    <property type="component" value="Unassembled WGS sequence"/>
</dbReference>
<organism evidence="3 4">
    <name type="scientific">Sphingosinicella soli</name>
    <dbReference type="NCBI Taxonomy" id="333708"/>
    <lineage>
        <taxon>Bacteria</taxon>
        <taxon>Pseudomonadati</taxon>
        <taxon>Pseudomonadota</taxon>
        <taxon>Alphaproteobacteria</taxon>
        <taxon>Sphingomonadales</taxon>
        <taxon>Sphingosinicellaceae</taxon>
        <taxon>Sphingosinicella</taxon>
    </lineage>
</organism>
<reference evidence="3 4" key="1">
    <citation type="submission" date="2020-08" db="EMBL/GenBank/DDBJ databases">
        <title>Genomic Encyclopedia of Type Strains, Phase IV (KMG-IV): sequencing the most valuable type-strain genomes for metagenomic binning, comparative biology and taxonomic classification.</title>
        <authorList>
            <person name="Goeker M."/>
        </authorList>
    </citation>
    <scope>NUCLEOTIDE SEQUENCE [LARGE SCALE GENOMIC DNA]</scope>
    <source>
        <strain evidence="3 4">DSM 17328</strain>
    </source>
</reference>
<evidence type="ECO:0000259" key="2">
    <source>
        <dbReference type="Pfam" id="PF07589"/>
    </source>
</evidence>
<gene>
    <name evidence="3" type="ORF">GGQ98_001828</name>
</gene>
<dbReference type="EMBL" id="JACHNZ010000018">
    <property type="protein sequence ID" value="MBB4632209.1"/>
    <property type="molecule type" value="Genomic_DNA"/>
</dbReference>
<feature type="chain" id="PRO_5031345841" description="Ice-binding protein C-terminal domain-containing protein" evidence="1">
    <location>
        <begin position="25"/>
        <end position="196"/>
    </location>
</feature>
<accession>A0A7W7F700</accession>
<protein>
    <recommendedName>
        <fullName evidence="2">Ice-binding protein C-terminal domain-containing protein</fullName>
    </recommendedName>
</protein>
<sequence>MTMKSFAVAAAFVGAATFSAPALAGLTFDVDHGGSSITVADLDCYLLPTCTANAGLAFGNDFSFDLEEGESVSFNFANLYLGGLGGGDVDFTATLAFDAPIAGSASTGGSGWFLTAFGAISGGALTWNAIAPIIADDGSIFTVSFQNLAGIDFGSPTKVKATVTAVNIVDVPEPAALALFGLGLVGLAAARRRKAA</sequence>
<keyword evidence="1" id="KW-0732">Signal</keyword>
<evidence type="ECO:0000256" key="1">
    <source>
        <dbReference type="SAM" id="SignalP"/>
    </source>
</evidence>
<evidence type="ECO:0000313" key="4">
    <source>
        <dbReference type="Proteomes" id="UP000566324"/>
    </source>
</evidence>
<name>A0A7W7F700_9SPHN</name>
<dbReference type="NCBIfam" id="TIGR02595">
    <property type="entry name" value="PEP_CTERM"/>
    <property type="match status" value="1"/>
</dbReference>
<dbReference type="RefSeq" id="WP_184068335.1">
    <property type="nucleotide sequence ID" value="NZ_JACHNZ010000018.1"/>
</dbReference>
<evidence type="ECO:0000313" key="3">
    <source>
        <dbReference type="EMBL" id="MBB4632209.1"/>
    </source>
</evidence>
<feature type="domain" description="Ice-binding protein C-terminal" evidence="2">
    <location>
        <begin position="170"/>
        <end position="193"/>
    </location>
</feature>
<keyword evidence="4" id="KW-1185">Reference proteome</keyword>
<comment type="caution">
    <text evidence="3">The sequence shown here is derived from an EMBL/GenBank/DDBJ whole genome shotgun (WGS) entry which is preliminary data.</text>
</comment>
<dbReference type="Pfam" id="PF07589">
    <property type="entry name" value="PEP-CTERM"/>
    <property type="match status" value="1"/>
</dbReference>
<feature type="signal peptide" evidence="1">
    <location>
        <begin position="1"/>
        <end position="24"/>
    </location>
</feature>
<proteinExistence type="predicted"/>
<dbReference type="AlphaFoldDB" id="A0A7W7F700"/>